<reference evidence="2" key="1">
    <citation type="submission" date="2020-12" db="EMBL/GenBank/DDBJ databases">
        <authorList>
            <person name="Iha C."/>
        </authorList>
    </citation>
    <scope>NUCLEOTIDE SEQUENCE</scope>
</reference>
<dbReference type="EMBL" id="CAJHUC010001912">
    <property type="protein sequence ID" value="CAD7702696.1"/>
    <property type="molecule type" value="Genomic_DNA"/>
</dbReference>
<accession>A0A8S1J673</accession>
<dbReference type="Proteomes" id="UP000708148">
    <property type="component" value="Unassembled WGS sequence"/>
</dbReference>
<protein>
    <submittedName>
        <fullName evidence="2">Uncharacterized protein</fullName>
    </submittedName>
</protein>
<dbReference type="AlphaFoldDB" id="A0A8S1J673"/>
<evidence type="ECO:0000256" key="1">
    <source>
        <dbReference type="SAM" id="MobiDB-lite"/>
    </source>
</evidence>
<keyword evidence="3" id="KW-1185">Reference proteome</keyword>
<organism evidence="2 3">
    <name type="scientific">Ostreobium quekettii</name>
    <dbReference type="NCBI Taxonomy" id="121088"/>
    <lineage>
        <taxon>Eukaryota</taxon>
        <taxon>Viridiplantae</taxon>
        <taxon>Chlorophyta</taxon>
        <taxon>core chlorophytes</taxon>
        <taxon>Ulvophyceae</taxon>
        <taxon>TCBD clade</taxon>
        <taxon>Bryopsidales</taxon>
        <taxon>Ostreobineae</taxon>
        <taxon>Ostreobiaceae</taxon>
        <taxon>Ostreobium</taxon>
    </lineage>
</organism>
<proteinExistence type="predicted"/>
<feature type="compositionally biased region" description="Basic residues" evidence="1">
    <location>
        <begin position="69"/>
        <end position="95"/>
    </location>
</feature>
<feature type="region of interest" description="Disordered" evidence="1">
    <location>
        <begin position="35"/>
        <end position="208"/>
    </location>
</feature>
<dbReference type="OrthoDB" id="508046at2759"/>
<comment type="caution">
    <text evidence="2">The sequence shown here is derived from an EMBL/GenBank/DDBJ whole genome shotgun (WGS) entry which is preliminary data.</text>
</comment>
<sequence length="316" mass="33724">MSFAFAKHHPVGSALDDASEDSFATAVSCNSVMGADRIGRRATGRRGSMGSCRAEGGAKAVATSGSGSRGRKGVLKSLKKKVARYLRRSRGRKGDKRVLPVDQGEGDRSAAGGHGARKSSNKSATVAGSGKVVSPGGTEFVENIDSSNKQTFRRASRGAPLADQTDQRVNGSDAVQEAGPGARGGAPLKRNGKVEELKGGREATSAEGGRAIVSVERLQELSGIWKLDRSRSEDYGPMCALLQLGFVLRKALDVSDTLQIDVNPERIRQVARIVKIIDIVEEFPLSGDEVTLRRRDLRRGPLSARTCRTPDGYHNR</sequence>
<evidence type="ECO:0000313" key="2">
    <source>
        <dbReference type="EMBL" id="CAD7702696.1"/>
    </source>
</evidence>
<feature type="compositionally biased region" description="Basic and acidic residues" evidence="1">
    <location>
        <begin position="192"/>
        <end position="201"/>
    </location>
</feature>
<gene>
    <name evidence="2" type="ORF">OSTQU699_LOCUS8053</name>
</gene>
<name>A0A8S1J673_9CHLO</name>
<evidence type="ECO:0000313" key="3">
    <source>
        <dbReference type="Proteomes" id="UP000708148"/>
    </source>
</evidence>